<feature type="domain" description="Histidine kinase" evidence="12">
    <location>
        <begin position="171"/>
        <end position="387"/>
    </location>
</feature>
<organism evidence="14 15">
    <name type="scientific">Saccharomonospora marina XMU15</name>
    <dbReference type="NCBI Taxonomy" id="882083"/>
    <lineage>
        <taxon>Bacteria</taxon>
        <taxon>Bacillati</taxon>
        <taxon>Actinomycetota</taxon>
        <taxon>Actinomycetes</taxon>
        <taxon>Pseudonocardiales</taxon>
        <taxon>Pseudonocardiaceae</taxon>
        <taxon>Saccharomonospora</taxon>
    </lineage>
</organism>
<keyword evidence="8 11" id="KW-1133">Transmembrane helix</keyword>
<protein>
    <recommendedName>
        <fullName evidence="3">histidine kinase</fullName>
        <ecNumber evidence="3">2.7.13.3</ecNumber>
    </recommendedName>
</protein>
<dbReference type="AlphaFoldDB" id="H5X6K4"/>
<evidence type="ECO:0000256" key="8">
    <source>
        <dbReference type="ARBA" id="ARBA00022989"/>
    </source>
</evidence>
<keyword evidence="5" id="KW-0808">Transferase</keyword>
<feature type="transmembrane region" description="Helical" evidence="11">
    <location>
        <begin position="86"/>
        <end position="109"/>
    </location>
</feature>
<dbReference type="InterPro" id="IPR036890">
    <property type="entry name" value="HATPase_C_sf"/>
</dbReference>
<dbReference type="HOGENOM" id="CLU_000445_89_3_11"/>
<dbReference type="Pfam" id="PF00512">
    <property type="entry name" value="HisKA"/>
    <property type="match status" value="1"/>
</dbReference>
<evidence type="ECO:0000313" key="15">
    <source>
        <dbReference type="Proteomes" id="UP000004926"/>
    </source>
</evidence>
<evidence type="ECO:0000256" key="10">
    <source>
        <dbReference type="ARBA" id="ARBA00023136"/>
    </source>
</evidence>
<evidence type="ECO:0000256" key="4">
    <source>
        <dbReference type="ARBA" id="ARBA00022553"/>
    </source>
</evidence>
<dbReference type="SMART" id="SM00387">
    <property type="entry name" value="HATPase_c"/>
    <property type="match status" value="1"/>
</dbReference>
<evidence type="ECO:0000256" key="7">
    <source>
        <dbReference type="ARBA" id="ARBA00022777"/>
    </source>
</evidence>
<evidence type="ECO:0000256" key="9">
    <source>
        <dbReference type="ARBA" id="ARBA00023012"/>
    </source>
</evidence>
<feature type="transmembrane region" description="Helical" evidence="11">
    <location>
        <begin position="20"/>
        <end position="41"/>
    </location>
</feature>
<proteinExistence type="predicted"/>
<dbReference type="InterPro" id="IPR003660">
    <property type="entry name" value="HAMP_dom"/>
</dbReference>
<dbReference type="Gene3D" id="1.10.287.130">
    <property type="match status" value="1"/>
</dbReference>
<comment type="subcellular location">
    <subcellularLocation>
        <location evidence="2">Cell membrane</location>
    </subcellularLocation>
</comment>
<evidence type="ECO:0000259" key="13">
    <source>
        <dbReference type="PROSITE" id="PS50885"/>
    </source>
</evidence>
<dbReference type="SUPFAM" id="SSF55874">
    <property type="entry name" value="ATPase domain of HSP90 chaperone/DNA topoisomerase II/histidine kinase"/>
    <property type="match status" value="1"/>
</dbReference>
<dbReference type="Pfam" id="PF02518">
    <property type="entry name" value="HATPase_c"/>
    <property type="match status" value="1"/>
</dbReference>
<dbReference type="SUPFAM" id="SSF158472">
    <property type="entry name" value="HAMP domain-like"/>
    <property type="match status" value="1"/>
</dbReference>
<sequence length="392" mass="42148">MDKLRRLTRQARTVRLRFTLLYVGLFLVSGIVLLVLTNLLAGERVAVTAPVRSPPAEQTSLAAAQELIHGLQAQLSEMEAARSHQLLAGSLIALAVMVVVSVVLGGIVAGRVLRPLRTITAATRQISAENLHERLAVPGPADEVKDLADTIDDLLERLEASFAAQRRFVANASHELRTPLATMRASLDVAVAKPRASTQTITLANRFRTELDRVDRLLEGLLVLARAQHDVLDDETPVSLRHLASAALTARATNIAEKNLTLDDGDLRDTASIHGSPTLLACMVDNVIDNAIVHNQNGGWIRVATEDEHGTVALVVETSGAVLDQEHVDRLTQPFQRLVADRTGSERGSGLGLSIVAAITDAHIGRLQLHARPAGGLRVVISLPRTAERVPA</sequence>
<dbReference type="PANTHER" id="PTHR45436">
    <property type="entry name" value="SENSOR HISTIDINE KINASE YKOH"/>
    <property type="match status" value="1"/>
</dbReference>
<dbReference type="InterPro" id="IPR003594">
    <property type="entry name" value="HATPase_dom"/>
</dbReference>
<evidence type="ECO:0000256" key="6">
    <source>
        <dbReference type="ARBA" id="ARBA00022692"/>
    </source>
</evidence>
<dbReference type="Pfam" id="PF00672">
    <property type="entry name" value="HAMP"/>
    <property type="match status" value="1"/>
</dbReference>
<dbReference type="OrthoDB" id="9786919at2"/>
<dbReference type="InterPro" id="IPR005467">
    <property type="entry name" value="His_kinase_dom"/>
</dbReference>
<keyword evidence="4" id="KW-0597">Phosphoprotein</keyword>
<keyword evidence="10 11" id="KW-0472">Membrane</keyword>
<keyword evidence="15" id="KW-1185">Reference proteome</keyword>
<dbReference type="EMBL" id="CM001439">
    <property type="protein sequence ID" value="EHR50151.1"/>
    <property type="molecule type" value="Genomic_DNA"/>
</dbReference>
<dbReference type="SUPFAM" id="SSF47384">
    <property type="entry name" value="Homodimeric domain of signal transducing histidine kinase"/>
    <property type="match status" value="1"/>
</dbReference>
<name>H5X6K4_9PSEU</name>
<keyword evidence="9" id="KW-0902">Two-component regulatory system</keyword>
<keyword evidence="7 14" id="KW-0418">Kinase</keyword>
<dbReference type="PROSITE" id="PS50885">
    <property type="entry name" value="HAMP"/>
    <property type="match status" value="1"/>
</dbReference>
<dbReference type="Proteomes" id="UP000004926">
    <property type="component" value="Chromosome"/>
</dbReference>
<evidence type="ECO:0000256" key="11">
    <source>
        <dbReference type="SAM" id="Phobius"/>
    </source>
</evidence>
<evidence type="ECO:0000256" key="5">
    <source>
        <dbReference type="ARBA" id="ARBA00022679"/>
    </source>
</evidence>
<evidence type="ECO:0000259" key="12">
    <source>
        <dbReference type="PROSITE" id="PS50109"/>
    </source>
</evidence>
<feature type="domain" description="HAMP" evidence="13">
    <location>
        <begin position="110"/>
        <end position="163"/>
    </location>
</feature>
<dbReference type="Gene3D" id="6.10.340.10">
    <property type="match status" value="1"/>
</dbReference>
<dbReference type="eggNOG" id="COG2205">
    <property type="taxonomic scope" value="Bacteria"/>
</dbReference>
<dbReference type="InterPro" id="IPR003661">
    <property type="entry name" value="HisK_dim/P_dom"/>
</dbReference>
<evidence type="ECO:0000256" key="2">
    <source>
        <dbReference type="ARBA" id="ARBA00004236"/>
    </source>
</evidence>
<reference evidence="14 15" key="1">
    <citation type="journal article" date="2012" name="Stand. Genomic Sci.">
        <title>Genome sequence of the ocean sediment bacterium Saccharomonospora marina type strain (XMU15(T)).</title>
        <authorList>
            <person name="Klenk H.P."/>
            <person name="Lu M."/>
            <person name="Lucas S."/>
            <person name="Lapidus A."/>
            <person name="Copeland A."/>
            <person name="Pitluck S."/>
            <person name="Goodwin L.A."/>
            <person name="Han C."/>
            <person name="Tapia R."/>
            <person name="Brambilla E.M."/>
            <person name="Potter G."/>
            <person name="Land M."/>
            <person name="Ivanova N."/>
            <person name="Rohde M."/>
            <person name="Goker M."/>
            <person name="Detter J.C."/>
            <person name="Li W.J."/>
            <person name="Kyrpides N.C."/>
            <person name="Woyke T."/>
        </authorList>
    </citation>
    <scope>NUCLEOTIDE SEQUENCE [LARGE SCALE GENOMIC DNA]</scope>
    <source>
        <strain evidence="14 15">XMU15</strain>
    </source>
</reference>
<dbReference type="InterPro" id="IPR036097">
    <property type="entry name" value="HisK_dim/P_sf"/>
</dbReference>
<dbReference type="PROSITE" id="PS50109">
    <property type="entry name" value="HIS_KIN"/>
    <property type="match status" value="1"/>
</dbReference>
<dbReference type="GO" id="GO:0005886">
    <property type="term" value="C:plasma membrane"/>
    <property type="evidence" value="ECO:0007669"/>
    <property type="project" value="UniProtKB-SubCell"/>
</dbReference>
<evidence type="ECO:0000256" key="3">
    <source>
        <dbReference type="ARBA" id="ARBA00012438"/>
    </source>
</evidence>
<comment type="catalytic activity">
    <reaction evidence="1">
        <text>ATP + protein L-histidine = ADP + protein N-phospho-L-histidine.</text>
        <dbReference type="EC" id="2.7.13.3"/>
    </reaction>
</comment>
<dbReference type="SMART" id="SM00388">
    <property type="entry name" value="HisKA"/>
    <property type="match status" value="1"/>
</dbReference>
<dbReference type="PANTHER" id="PTHR45436:SF5">
    <property type="entry name" value="SENSOR HISTIDINE KINASE TRCS"/>
    <property type="match status" value="1"/>
</dbReference>
<dbReference type="PRINTS" id="PR00344">
    <property type="entry name" value="BCTRLSENSOR"/>
</dbReference>
<dbReference type="InterPro" id="IPR050428">
    <property type="entry name" value="TCS_sensor_his_kinase"/>
</dbReference>
<dbReference type="CDD" id="cd00082">
    <property type="entry name" value="HisKA"/>
    <property type="match status" value="1"/>
</dbReference>
<keyword evidence="6 11" id="KW-0812">Transmembrane</keyword>
<dbReference type="CDD" id="cd06225">
    <property type="entry name" value="HAMP"/>
    <property type="match status" value="1"/>
</dbReference>
<evidence type="ECO:0000256" key="1">
    <source>
        <dbReference type="ARBA" id="ARBA00000085"/>
    </source>
</evidence>
<dbReference type="Gene3D" id="3.30.565.10">
    <property type="entry name" value="Histidine kinase-like ATPase, C-terminal domain"/>
    <property type="match status" value="1"/>
</dbReference>
<dbReference type="InterPro" id="IPR004358">
    <property type="entry name" value="Sig_transdc_His_kin-like_C"/>
</dbReference>
<dbReference type="STRING" id="882083.SacmaDRAFT_1886"/>
<evidence type="ECO:0000313" key="14">
    <source>
        <dbReference type="EMBL" id="EHR50151.1"/>
    </source>
</evidence>
<gene>
    <name evidence="14" type="ORF">SacmaDRAFT_1886</name>
</gene>
<dbReference type="SMART" id="SM00304">
    <property type="entry name" value="HAMP"/>
    <property type="match status" value="1"/>
</dbReference>
<dbReference type="GO" id="GO:0000155">
    <property type="term" value="F:phosphorelay sensor kinase activity"/>
    <property type="evidence" value="ECO:0007669"/>
    <property type="project" value="InterPro"/>
</dbReference>
<dbReference type="EC" id="2.7.13.3" evidence="3"/>
<accession>H5X6K4</accession>